<feature type="coiled-coil region" evidence="5">
    <location>
        <begin position="976"/>
        <end position="1003"/>
    </location>
</feature>
<protein>
    <recommendedName>
        <fullName evidence="13">Phosphatidylinositol 3-kinase regulatory subunit alpha</fullName>
    </recommendedName>
</protein>
<dbReference type="SUPFAM" id="SSF47769">
    <property type="entry name" value="SAM/Pointed domain"/>
    <property type="match status" value="1"/>
</dbReference>
<keyword evidence="1" id="KW-0479">Metal-binding</keyword>
<feature type="region of interest" description="Disordered" evidence="6">
    <location>
        <begin position="1043"/>
        <end position="1063"/>
    </location>
</feature>
<evidence type="ECO:0000256" key="1">
    <source>
        <dbReference type="ARBA" id="ARBA00022723"/>
    </source>
</evidence>
<dbReference type="InterPro" id="IPR000980">
    <property type="entry name" value="SH2"/>
</dbReference>
<dbReference type="Pfam" id="PF00130">
    <property type="entry name" value="C1_1"/>
    <property type="match status" value="1"/>
</dbReference>
<dbReference type="WBParaSite" id="SRDH1_16970.1">
    <property type="protein sequence ID" value="SRDH1_16970.1"/>
    <property type="gene ID" value="SRDH1_16970"/>
</dbReference>
<feature type="domain" description="Rho-GAP" evidence="10">
    <location>
        <begin position="451"/>
        <end position="684"/>
    </location>
</feature>
<feature type="domain" description="Phorbol-ester/DAG-type" evidence="8">
    <location>
        <begin position="362"/>
        <end position="413"/>
    </location>
</feature>
<dbReference type="CDD" id="cd00159">
    <property type="entry name" value="RhoGAP"/>
    <property type="match status" value="1"/>
</dbReference>
<dbReference type="SUPFAM" id="SSF48350">
    <property type="entry name" value="GTPase activation domain, GAP"/>
    <property type="match status" value="1"/>
</dbReference>
<dbReference type="PROSITE" id="PS50081">
    <property type="entry name" value="ZF_DAG_PE_2"/>
    <property type="match status" value="2"/>
</dbReference>
<evidence type="ECO:0000313" key="12">
    <source>
        <dbReference type="WBParaSite" id="SRDH1_16970.1"/>
    </source>
</evidence>
<reference evidence="11" key="1">
    <citation type="submission" date="2022-06" db="EMBL/GenBank/DDBJ databases">
        <authorList>
            <person name="Berger JAMES D."/>
            <person name="Berger JAMES D."/>
        </authorList>
    </citation>
    <scope>NUCLEOTIDE SEQUENCE [LARGE SCALE GENOMIC DNA]</scope>
</reference>
<dbReference type="PROSITE" id="PS00479">
    <property type="entry name" value="ZF_DAG_PE_1"/>
    <property type="match status" value="1"/>
</dbReference>
<dbReference type="Proteomes" id="UP000050792">
    <property type="component" value="Unassembled WGS sequence"/>
</dbReference>
<dbReference type="GO" id="GO:0005942">
    <property type="term" value="C:phosphatidylinositol 3-kinase complex"/>
    <property type="evidence" value="ECO:0007669"/>
    <property type="project" value="TreeGrafter"/>
</dbReference>
<evidence type="ECO:0000256" key="6">
    <source>
        <dbReference type="SAM" id="MobiDB-lite"/>
    </source>
</evidence>
<feature type="domain" description="SH2" evidence="7">
    <location>
        <begin position="768"/>
        <end position="864"/>
    </location>
</feature>
<dbReference type="GO" id="GO:0007165">
    <property type="term" value="P:signal transduction"/>
    <property type="evidence" value="ECO:0007669"/>
    <property type="project" value="InterPro"/>
</dbReference>
<dbReference type="InterPro" id="IPR000198">
    <property type="entry name" value="RhoGAP_dom"/>
</dbReference>
<dbReference type="InterPro" id="IPR001660">
    <property type="entry name" value="SAM"/>
</dbReference>
<evidence type="ECO:0000256" key="5">
    <source>
        <dbReference type="SAM" id="Coils"/>
    </source>
</evidence>
<evidence type="ECO:0000256" key="3">
    <source>
        <dbReference type="ARBA" id="ARBA00022999"/>
    </source>
</evidence>
<dbReference type="SMART" id="SM00252">
    <property type="entry name" value="SH2"/>
    <property type="match status" value="2"/>
</dbReference>
<name>A0AA85EP71_9TREM</name>
<dbReference type="Pfam" id="PF00620">
    <property type="entry name" value="RhoGAP"/>
    <property type="match status" value="1"/>
</dbReference>
<evidence type="ECO:0000259" key="10">
    <source>
        <dbReference type="PROSITE" id="PS50238"/>
    </source>
</evidence>
<dbReference type="PROSITE" id="PS50001">
    <property type="entry name" value="SH2"/>
    <property type="match status" value="2"/>
</dbReference>
<dbReference type="GO" id="GO:0046854">
    <property type="term" value="P:phosphatidylinositol phosphate biosynthetic process"/>
    <property type="evidence" value="ECO:0007669"/>
    <property type="project" value="TreeGrafter"/>
</dbReference>
<feature type="domain" description="SAM" evidence="9">
    <location>
        <begin position="270"/>
        <end position="333"/>
    </location>
</feature>
<dbReference type="SMART" id="SM00324">
    <property type="entry name" value="RhoGAP"/>
    <property type="match status" value="1"/>
</dbReference>
<dbReference type="GO" id="GO:0046872">
    <property type="term" value="F:metal ion binding"/>
    <property type="evidence" value="ECO:0007669"/>
    <property type="project" value="UniProtKB-KW"/>
</dbReference>
<keyword evidence="5" id="KW-0175">Coiled coil</keyword>
<dbReference type="Gene3D" id="1.10.150.50">
    <property type="entry name" value="Transcription Factor, Ets-1"/>
    <property type="match status" value="1"/>
</dbReference>
<evidence type="ECO:0000259" key="7">
    <source>
        <dbReference type="PROSITE" id="PS50001"/>
    </source>
</evidence>
<reference evidence="12" key="2">
    <citation type="submission" date="2023-11" db="UniProtKB">
        <authorList>
            <consortium name="WormBaseParasite"/>
        </authorList>
    </citation>
    <scope>IDENTIFICATION</scope>
</reference>
<dbReference type="InterPro" id="IPR013761">
    <property type="entry name" value="SAM/pointed_sf"/>
</dbReference>
<organism evidence="11 12">
    <name type="scientific">Schistosoma rodhaini</name>
    <dbReference type="NCBI Taxonomy" id="6188"/>
    <lineage>
        <taxon>Eukaryota</taxon>
        <taxon>Metazoa</taxon>
        <taxon>Spiralia</taxon>
        <taxon>Lophotrochozoa</taxon>
        <taxon>Platyhelminthes</taxon>
        <taxon>Trematoda</taxon>
        <taxon>Digenea</taxon>
        <taxon>Strigeidida</taxon>
        <taxon>Schistosomatoidea</taxon>
        <taxon>Schistosomatidae</taxon>
        <taxon>Schistosoma</taxon>
    </lineage>
</organism>
<keyword evidence="11" id="KW-1185">Reference proteome</keyword>
<evidence type="ECO:0000313" key="11">
    <source>
        <dbReference type="Proteomes" id="UP000050792"/>
    </source>
</evidence>
<sequence>MTQSRPYFTYDIHPGRYTCISTFRRTPLSGEEYLDVIPGDILVVECRPQNATAPTSFLYGLNETTKHKGYFPAYCVDIREFGSLQLRSKSTDRIASTHFLPNSQSIKATNVDPQSSSQPVIPPRCKRLLNLSSPSSLLSIPYSSYSHSCTNLSVSSQDILPQQCNVSVPTLSYRCHQFVNVSVSYPLICNLCNDYIVTPRCNANRCFTCKSIFHLVCAEYSKRFEVFTCQPYKNDDSTIKSEKLTCSSICNAFSLLSSSISTTEQPLVSWNCTQVAHWLAVVGLGRFVRLFIKLNLDGNFLSEVTYDSPHLCRVADPFARESLERAILTLQGKEPTPGENLDIFASLDIVVECPGKSSNSRQHDFQLISFYRTVSCIVCNIPLLGFSHQGFQCKKCGAICHRICKALDYFSNCPGVFCASKAFNPENQDAGCGTNEVPTSLVPYVSEYFGVKLEEQKLDSNSKVPIFLTTCTEQIEKLATESFITASNNPCIQPVDMAMVYQQSALTYTLQELHDTFAHCLPLPDIEQSSTHPLDIVRFAQLMKAFLRDLPVNVIPEEYYLDFCSLANIRNIDEKEKAVHAFLESLPELHRLCLIHIFNHLGFVLNHQNKLKSYLSDSSSVNLNRSNSFSESSINVLNKATPWLMIFRQILVRPPWHLITDIAMGMDTHMRALEALFSTFVDFVSEESEYTSQTKNSEAQSHVLDSNLQRNYISFSQFEHISRYQGEKHTSSESISPYPTNVVAPTINTPPSPTSITANKKDLQNQEWYWGDITQEEVRELMTDLQDGYFLVRDASGSSSAAFTLVVRWRGLNKLNRIYHRGDYFGFTDPPYPSCRFVSELVEFCRVHPLTLTSCSNLRLIWPVSRRHKRFHGKTDILFDNTVSNENKSNADGVFACFLTESQLNSELKSKAAEINQLDKVITDLQLQSKNAIDLKEEGVRLIKGYQKIRKWLQTSLSQLYDYSYPSEKLKISPQIETLKREIDEIEKQIKINKEEVNNQSKQARIICENYANAIFRQRKLRRQAHEIRRALKDRGFKEESLSSSSSSLYDDSTSSTKQSIDNQSNIVPRNSINSHVDIYLPEEIRDRRYWFLTDATREKVEELLRDRPAGTFIVRPSATGDKLALGIRLATSVQHCLIHCVNGKYGFVENSCTYESLEDLICYYHVENLKRYNNLLNITLKYPIKLQLDE</sequence>
<evidence type="ECO:0000259" key="9">
    <source>
        <dbReference type="PROSITE" id="PS50105"/>
    </source>
</evidence>
<feature type="domain" description="SH2" evidence="7">
    <location>
        <begin position="1091"/>
        <end position="1185"/>
    </location>
</feature>
<feature type="domain" description="Phorbol-ester/DAG-type" evidence="8">
    <location>
        <begin position="175"/>
        <end position="229"/>
    </location>
</feature>
<evidence type="ECO:0000256" key="4">
    <source>
        <dbReference type="PROSITE-ProRule" id="PRU00191"/>
    </source>
</evidence>
<dbReference type="PANTHER" id="PTHR10155">
    <property type="entry name" value="PHOSPHATIDYLINOSITOL 3-KINASE REGULATORY SUBUNIT"/>
    <property type="match status" value="1"/>
</dbReference>
<dbReference type="InterPro" id="IPR036860">
    <property type="entry name" value="SH2_dom_sf"/>
</dbReference>
<feature type="compositionally biased region" description="Low complexity" evidence="6">
    <location>
        <begin position="1043"/>
        <end position="1057"/>
    </location>
</feature>
<keyword evidence="3 4" id="KW-0727">SH2 domain</keyword>
<dbReference type="InterPro" id="IPR008936">
    <property type="entry name" value="Rho_GTPase_activation_prot"/>
</dbReference>
<dbReference type="PANTHER" id="PTHR10155:SF10">
    <property type="entry name" value="PI3K21B, ISOFORM B"/>
    <property type="match status" value="1"/>
</dbReference>
<evidence type="ECO:0000259" key="8">
    <source>
        <dbReference type="PROSITE" id="PS50081"/>
    </source>
</evidence>
<dbReference type="PRINTS" id="PR00678">
    <property type="entry name" value="PI3KINASEP85"/>
</dbReference>
<dbReference type="CDD" id="cd00029">
    <property type="entry name" value="C1"/>
    <property type="match status" value="1"/>
</dbReference>
<dbReference type="InterPro" id="IPR002219">
    <property type="entry name" value="PKC_DAG/PE"/>
</dbReference>
<dbReference type="SUPFAM" id="SSF55550">
    <property type="entry name" value="SH2 domain"/>
    <property type="match status" value="2"/>
</dbReference>
<keyword evidence="2" id="KW-0862">Zinc</keyword>
<accession>A0AA85EP71</accession>
<dbReference type="InterPro" id="IPR046349">
    <property type="entry name" value="C1-like_sf"/>
</dbReference>
<dbReference type="PROSITE" id="PS50105">
    <property type="entry name" value="SAM_DOMAIN"/>
    <property type="match status" value="1"/>
</dbReference>
<dbReference type="PROSITE" id="PS50238">
    <property type="entry name" value="RHOGAP"/>
    <property type="match status" value="1"/>
</dbReference>
<evidence type="ECO:0000256" key="2">
    <source>
        <dbReference type="ARBA" id="ARBA00022833"/>
    </source>
</evidence>
<dbReference type="CDD" id="cd20829">
    <property type="entry name" value="C1_PIK3R-like_rpt1"/>
    <property type="match status" value="1"/>
</dbReference>
<evidence type="ECO:0008006" key="13">
    <source>
        <dbReference type="Google" id="ProtNLM"/>
    </source>
</evidence>
<proteinExistence type="predicted"/>
<dbReference type="SUPFAM" id="SSF57889">
    <property type="entry name" value="Cysteine-rich domain"/>
    <property type="match status" value="2"/>
</dbReference>
<dbReference type="Gene3D" id="3.30.60.20">
    <property type="match status" value="1"/>
</dbReference>
<dbReference type="GO" id="GO:0046935">
    <property type="term" value="F:1-phosphatidylinositol-3-kinase regulator activity"/>
    <property type="evidence" value="ECO:0007669"/>
    <property type="project" value="TreeGrafter"/>
</dbReference>
<dbReference type="AlphaFoldDB" id="A0AA85EP71"/>
<dbReference type="Gene3D" id="1.10.555.10">
    <property type="entry name" value="Rho GTPase activation protein"/>
    <property type="match status" value="1"/>
</dbReference>
<dbReference type="Gene3D" id="3.30.505.10">
    <property type="entry name" value="SH2 domain"/>
    <property type="match status" value="2"/>
</dbReference>
<dbReference type="Pfam" id="PF00017">
    <property type="entry name" value="SH2"/>
    <property type="match status" value="2"/>
</dbReference>